<dbReference type="HAMAP" id="MF_00235">
    <property type="entry name" value="Adenylate_kinase_Adk"/>
    <property type="match status" value="1"/>
</dbReference>
<dbReference type="Pfam" id="PF00406">
    <property type="entry name" value="ADK"/>
    <property type="match status" value="1"/>
</dbReference>
<dbReference type="GO" id="GO:0019205">
    <property type="term" value="F:nucleobase-containing compound kinase activity"/>
    <property type="evidence" value="ECO:0007669"/>
    <property type="project" value="InterPro"/>
</dbReference>
<evidence type="ECO:0000313" key="3">
    <source>
        <dbReference type="Proteomes" id="UP000886885"/>
    </source>
</evidence>
<comment type="caution">
    <text evidence="2">The sequence shown here is derived from an EMBL/GenBank/DDBJ whole genome shotgun (WGS) entry which is preliminary data.</text>
</comment>
<dbReference type="GO" id="GO:0005524">
    <property type="term" value="F:ATP binding"/>
    <property type="evidence" value="ECO:0007669"/>
    <property type="project" value="InterPro"/>
</dbReference>
<evidence type="ECO:0000313" key="2">
    <source>
        <dbReference type="EMBL" id="KAG6772291.1"/>
    </source>
</evidence>
<keyword evidence="1" id="KW-0547">Nucleotide-binding</keyword>
<dbReference type="GO" id="GO:0006139">
    <property type="term" value="P:nucleobase-containing compound metabolic process"/>
    <property type="evidence" value="ECO:0007669"/>
    <property type="project" value="InterPro"/>
</dbReference>
<organism evidence="2 3">
    <name type="scientific">Populus tomentosa</name>
    <name type="common">Chinese white poplar</name>
    <dbReference type="NCBI Taxonomy" id="118781"/>
    <lineage>
        <taxon>Eukaryota</taxon>
        <taxon>Viridiplantae</taxon>
        <taxon>Streptophyta</taxon>
        <taxon>Embryophyta</taxon>
        <taxon>Tracheophyta</taxon>
        <taxon>Spermatophyta</taxon>
        <taxon>Magnoliopsida</taxon>
        <taxon>eudicotyledons</taxon>
        <taxon>Gunneridae</taxon>
        <taxon>Pentapetalae</taxon>
        <taxon>rosids</taxon>
        <taxon>fabids</taxon>
        <taxon>Malpighiales</taxon>
        <taxon>Salicaceae</taxon>
        <taxon>Saliceae</taxon>
        <taxon>Populus</taxon>
    </lineage>
</organism>
<gene>
    <name evidence="2" type="ORF">POTOM_023694</name>
</gene>
<keyword evidence="3" id="KW-1185">Reference proteome</keyword>
<sequence>MFNTLNVGLNGKGIYSISFEYKGILRVSCSANEPLKVMISGAPAYGKGSQCELIVKKYGSVHISTGDLLRAEVSAGTEIGNKAKEFMNAARLVPDEIVTALVFYESHALKANIGFTSVVPDGILIDRCVGRRLEPVTGKIYHVKNSPQETVLKAKLITYPDDTGKKGMPSVTVVKARLEIYKKNAESILSTCSNIMVKIDGNHQKEVAFQEIGSFLSQVQKDKAKLVKPGKCFQVLKFLYKFAQGVASKSMEKEKREERRRKGQKMAIGATTSTKFQHAFCPTLPRNDVNGVRMKPCTSL</sequence>
<dbReference type="CDD" id="cd01428">
    <property type="entry name" value="ADK"/>
    <property type="match status" value="1"/>
</dbReference>
<accession>A0A8X7ZMS5</accession>
<dbReference type="PANTHER" id="PTHR23359">
    <property type="entry name" value="NUCLEOTIDE KINASE"/>
    <property type="match status" value="1"/>
</dbReference>
<reference evidence="2" key="1">
    <citation type="journal article" date="2020" name="bioRxiv">
        <title>Hybrid origin of Populus tomentosa Carr. identified through genome sequencing and phylogenomic analysis.</title>
        <authorList>
            <person name="An X."/>
            <person name="Gao K."/>
            <person name="Chen Z."/>
            <person name="Li J."/>
            <person name="Yang X."/>
            <person name="Yang X."/>
            <person name="Zhou J."/>
            <person name="Guo T."/>
            <person name="Zhao T."/>
            <person name="Huang S."/>
            <person name="Miao D."/>
            <person name="Khan W.U."/>
            <person name="Rao P."/>
            <person name="Ye M."/>
            <person name="Lei B."/>
            <person name="Liao W."/>
            <person name="Wang J."/>
            <person name="Ji L."/>
            <person name="Li Y."/>
            <person name="Guo B."/>
            <person name="Mustafa N.S."/>
            <person name="Li S."/>
            <person name="Yun Q."/>
            <person name="Keller S.R."/>
            <person name="Mao J."/>
            <person name="Zhang R."/>
            <person name="Strauss S.H."/>
        </authorList>
    </citation>
    <scope>NUCLEOTIDE SEQUENCE</scope>
    <source>
        <strain evidence="2">GM15</strain>
        <tissue evidence="2">Leaf</tissue>
    </source>
</reference>
<evidence type="ECO:0008006" key="4">
    <source>
        <dbReference type="Google" id="ProtNLM"/>
    </source>
</evidence>
<dbReference type="AlphaFoldDB" id="A0A8X7ZMS5"/>
<dbReference type="Proteomes" id="UP000886885">
    <property type="component" value="Chromosome 6A"/>
</dbReference>
<dbReference type="InterPro" id="IPR000850">
    <property type="entry name" value="Adenylat/UMP-CMP_kin"/>
</dbReference>
<dbReference type="OrthoDB" id="439792at2759"/>
<evidence type="ECO:0000256" key="1">
    <source>
        <dbReference type="ARBA" id="ARBA00022741"/>
    </source>
</evidence>
<protein>
    <recommendedName>
        <fullName evidence="4">Adenylate kinase</fullName>
    </recommendedName>
</protein>
<proteinExistence type="inferred from homology"/>
<dbReference type="EMBL" id="JAAWWB010000011">
    <property type="protein sequence ID" value="KAG6772291.1"/>
    <property type="molecule type" value="Genomic_DNA"/>
</dbReference>
<name>A0A8X7ZMS5_POPTO</name>